<comment type="caution">
    <text evidence="1">The sequence shown here is derived from an EMBL/GenBank/DDBJ whole genome shotgun (WGS) entry which is preliminary data.</text>
</comment>
<proteinExistence type="predicted"/>
<evidence type="ECO:0000313" key="1">
    <source>
        <dbReference type="EMBL" id="RDU48082.1"/>
    </source>
</evidence>
<protein>
    <submittedName>
        <fullName evidence="1">Uncharacterized protein</fullName>
    </submittedName>
</protein>
<name>A0A3D8HBR5_9BACT</name>
<dbReference type="EMBL" id="QREV01000048">
    <property type="protein sequence ID" value="RDU48082.1"/>
    <property type="molecule type" value="Genomic_DNA"/>
</dbReference>
<gene>
    <name evidence="1" type="ORF">DWU89_16060</name>
</gene>
<organism evidence="1 2">
    <name type="scientific">Parabacteroides acidifaciens</name>
    <dbReference type="NCBI Taxonomy" id="2290935"/>
    <lineage>
        <taxon>Bacteria</taxon>
        <taxon>Pseudomonadati</taxon>
        <taxon>Bacteroidota</taxon>
        <taxon>Bacteroidia</taxon>
        <taxon>Bacteroidales</taxon>
        <taxon>Tannerellaceae</taxon>
        <taxon>Parabacteroides</taxon>
    </lineage>
</organism>
<dbReference type="AlphaFoldDB" id="A0A3D8HBR5"/>
<evidence type="ECO:0000313" key="2">
    <source>
        <dbReference type="Proteomes" id="UP000256321"/>
    </source>
</evidence>
<sequence length="62" mass="6748">MTTTIKSNKSDLLTLLAIVSCALIMSAQSISVPHYFPTSKIEEGEVVVRNDSVTTVIIPDIR</sequence>
<reference evidence="1 2" key="1">
    <citation type="submission" date="2018-07" db="EMBL/GenBank/DDBJ databases">
        <title>Parabacteroides acidifaciens nov. sp., isolated from human feces.</title>
        <authorList>
            <person name="Wang Y.J."/>
        </authorList>
    </citation>
    <scope>NUCLEOTIDE SEQUENCE [LARGE SCALE GENOMIC DNA]</scope>
    <source>
        <strain evidence="1 2">426-9</strain>
    </source>
</reference>
<accession>A0A3D8HBR5</accession>
<dbReference type="Proteomes" id="UP000256321">
    <property type="component" value="Unassembled WGS sequence"/>
</dbReference>